<dbReference type="GO" id="GO:0005743">
    <property type="term" value="C:mitochondrial inner membrane"/>
    <property type="evidence" value="ECO:0007669"/>
    <property type="project" value="TreeGrafter"/>
</dbReference>
<dbReference type="GO" id="GO:0042171">
    <property type="term" value="F:lysophosphatidic acid acyltransferase activity"/>
    <property type="evidence" value="ECO:0007669"/>
    <property type="project" value="TreeGrafter"/>
</dbReference>
<name>A0A875SA20_EENNA</name>
<accession>A0A875SA20</accession>
<dbReference type="PANTHER" id="PTHR42886:SF23">
    <property type="entry name" value="1-ACYLGLYCEROL-3-PHOSPHATE O-ACYLTRANSFERASE ICT1-RELATED"/>
    <property type="match status" value="1"/>
</dbReference>
<dbReference type="Proteomes" id="UP000662931">
    <property type="component" value="Chromosome 4"/>
</dbReference>
<dbReference type="KEGG" id="bnn:FOA43_004044"/>
<sequence length="493" mass="55359">MATTKTAKPDLTKLPGYSGTLKELPVKDSLYTVPGSFKFYFKGNSAEYYEKQLLSNLPFYPEPNENRRAEVVNTPVDDKGNYIHEFYIENTASYDQNGEDPPEIVLIHGYGAALGFFFTNFEGLTSIPGTKLHAIDMLGFGLSSRPNFPRIKADSVDNVKKANGFFIDSLEKWRISRGINAPFVLMAHSLGGYLACAYYLKYGKGKVSKMVMISPVGVERSDLSLLNDSNGTPEQDKSVDEQYRIAREQGVDVKREISGTMMPKEEEQENETTSKAIDDRLSIASDASEDEISSLMTQVRGRVQPGKLLTGMWEKNFSPLQLVRIMGPFAAKLTSIWVGSRFSKVENETQIRQVTDYSTKIFLTKGSGEYGLTRILAPGALARIPLLDVIPKNIDIDTLWLYGQYDWMSKKDGYKICNEINSYTRDKKHGHAKFRIISNAGHHLYVDNRKDFEYQVMKFVRGGETRQHSSMGGSTNFEGSSEPSTIIEPGEFE</sequence>
<organism evidence="3 4">
    <name type="scientific">Eeniella nana</name>
    <name type="common">Yeast</name>
    <name type="synonym">Brettanomyces nanus</name>
    <dbReference type="NCBI Taxonomy" id="13502"/>
    <lineage>
        <taxon>Eukaryota</taxon>
        <taxon>Fungi</taxon>
        <taxon>Dikarya</taxon>
        <taxon>Ascomycota</taxon>
        <taxon>Saccharomycotina</taxon>
        <taxon>Pichiomycetes</taxon>
        <taxon>Pichiales</taxon>
        <taxon>Pichiaceae</taxon>
        <taxon>Brettanomyces</taxon>
    </lineage>
</organism>
<dbReference type="EMBL" id="CP064815">
    <property type="protein sequence ID" value="QPG76652.1"/>
    <property type="molecule type" value="Genomic_DNA"/>
</dbReference>
<dbReference type="GO" id="GO:0035965">
    <property type="term" value="P:cardiolipin acyl-chain remodeling"/>
    <property type="evidence" value="ECO:0007669"/>
    <property type="project" value="TreeGrafter"/>
</dbReference>
<dbReference type="InterPro" id="IPR029058">
    <property type="entry name" value="AB_hydrolase_fold"/>
</dbReference>
<dbReference type="GO" id="GO:0006654">
    <property type="term" value="P:phosphatidic acid biosynthetic process"/>
    <property type="evidence" value="ECO:0007669"/>
    <property type="project" value="TreeGrafter"/>
</dbReference>
<dbReference type="OrthoDB" id="7457040at2759"/>
<dbReference type="Gene3D" id="3.40.50.1820">
    <property type="entry name" value="alpha/beta hydrolase"/>
    <property type="match status" value="1"/>
</dbReference>
<dbReference type="AlphaFoldDB" id="A0A875SA20"/>
<feature type="region of interest" description="Disordered" evidence="1">
    <location>
        <begin position="465"/>
        <end position="493"/>
    </location>
</feature>
<evidence type="ECO:0000259" key="2">
    <source>
        <dbReference type="Pfam" id="PF00561"/>
    </source>
</evidence>
<feature type="domain" description="AB hydrolase-1" evidence="2">
    <location>
        <begin position="104"/>
        <end position="226"/>
    </location>
</feature>
<dbReference type="SUPFAM" id="SSF53474">
    <property type="entry name" value="alpha/beta-Hydrolases"/>
    <property type="match status" value="1"/>
</dbReference>
<dbReference type="InterPro" id="IPR000073">
    <property type="entry name" value="AB_hydrolase_1"/>
</dbReference>
<evidence type="ECO:0000313" key="4">
    <source>
        <dbReference type="Proteomes" id="UP000662931"/>
    </source>
</evidence>
<evidence type="ECO:0000256" key="1">
    <source>
        <dbReference type="SAM" id="MobiDB-lite"/>
    </source>
</evidence>
<dbReference type="GeneID" id="62197444"/>
<reference evidence="3" key="1">
    <citation type="submission" date="2020-10" db="EMBL/GenBank/DDBJ databases">
        <authorList>
            <person name="Roach M.J.R."/>
        </authorList>
    </citation>
    <scope>NUCLEOTIDE SEQUENCE</scope>
    <source>
        <strain evidence="3">CBS 1945</strain>
    </source>
</reference>
<dbReference type="PANTHER" id="PTHR42886">
    <property type="entry name" value="RE40534P-RELATED"/>
    <property type="match status" value="1"/>
</dbReference>
<keyword evidence="4" id="KW-1185">Reference proteome</keyword>
<protein>
    <recommendedName>
        <fullName evidence="2">AB hydrolase-1 domain-containing protein</fullName>
    </recommendedName>
</protein>
<feature type="compositionally biased region" description="Polar residues" evidence="1">
    <location>
        <begin position="468"/>
        <end position="484"/>
    </location>
</feature>
<dbReference type="RefSeq" id="XP_038780217.1">
    <property type="nucleotide sequence ID" value="XM_038924289.1"/>
</dbReference>
<dbReference type="GO" id="GO:0055088">
    <property type="term" value="P:lipid homeostasis"/>
    <property type="evidence" value="ECO:0007669"/>
    <property type="project" value="TreeGrafter"/>
</dbReference>
<proteinExistence type="predicted"/>
<evidence type="ECO:0000313" key="3">
    <source>
        <dbReference type="EMBL" id="QPG76652.1"/>
    </source>
</evidence>
<gene>
    <name evidence="3" type="ORF">FOA43_004044</name>
</gene>
<dbReference type="Pfam" id="PF00561">
    <property type="entry name" value="Abhydrolase_1"/>
    <property type="match status" value="1"/>
</dbReference>
<dbReference type="GO" id="GO:0004623">
    <property type="term" value="F:phospholipase A2 activity"/>
    <property type="evidence" value="ECO:0007669"/>
    <property type="project" value="TreeGrafter"/>
</dbReference>